<accession>A0ABX1SM25</accession>
<evidence type="ECO:0000313" key="1">
    <source>
        <dbReference type="EMBL" id="NMI01477.1"/>
    </source>
</evidence>
<comment type="caution">
    <text evidence="1">The sequence shown here is derived from an EMBL/GenBank/DDBJ whole genome shotgun (WGS) entry which is preliminary data.</text>
</comment>
<evidence type="ECO:0000313" key="2">
    <source>
        <dbReference type="Proteomes" id="UP000820669"/>
    </source>
</evidence>
<dbReference type="Proteomes" id="UP000820669">
    <property type="component" value="Unassembled WGS sequence"/>
</dbReference>
<sequence length="296" mass="30710">MTTVPSGSSADPWSIPPLFAELVDDISLLQPRMIAPGVDAVVARYLSARDGRYGGMIGQLVCPVSRLPALVTELARSAPAQPVELSLVVDTGLGAVPKALSTVFSRSNLLTPRTVETAAPPDVDAIWLERVAEFVPEDVLPVVEPRRPLDGSPEDVDVWLEAVRRVAEHGCAPKLRCGGPRPSDVPSATEITRFLEVVVEAGRGFTALGLRHVVRSGTGDGPAQHGILNLLVAVARALVGGDVTGALLSTDGSALATEADGLSERAVQGVRGLLSRCGADPEPVPAAELAGLGLLA</sequence>
<gene>
    <name evidence="1" type="ORF">HF526_29900</name>
</gene>
<organism evidence="1 2">
    <name type="scientific">Pseudonocardia acidicola</name>
    <dbReference type="NCBI Taxonomy" id="2724939"/>
    <lineage>
        <taxon>Bacteria</taxon>
        <taxon>Bacillati</taxon>
        <taxon>Actinomycetota</taxon>
        <taxon>Actinomycetes</taxon>
        <taxon>Pseudonocardiales</taxon>
        <taxon>Pseudonocardiaceae</taxon>
        <taxon>Pseudonocardia</taxon>
    </lineage>
</organism>
<protein>
    <submittedName>
        <fullName evidence="1">Uncharacterized protein</fullName>
    </submittedName>
</protein>
<reference evidence="1 2" key="1">
    <citation type="submission" date="2020-04" db="EMBL/GenBank/DDBJ databases">
        <authorList>
            <person name="Klaysubun C."/>
            <person name="Duangmal K."/>
            <person name="Lipun K."/>
        </authorList>
    </citation>
    <scope>NUCLEOTIDE SEQUENCE [LARGE SCALE GENOMIC DNA]</scope>
    <source>
        <strain evidence="1 2">K10HN5</strain>
    </source>
</reference>
<dbReference type="EMBL" id="JAAXLA010000086">
    <property type="protein sequence ID" value="NMI01477.1"/>
    <property type="molecule type" value="Genomic_DNA"/>
</dbReference>
<name>A0ABX1SM25_9PSEU</name>
<keyword evidence="2" id="KW-1185">Reference proteome</keyword>
<proteinExistence type="predicted"/>
<dbReference type="RefSeq" id="WP_169384934.1">
    <property type="nucleotide sequence ID" value="NZ_JAAXLA010000086.1"/>
</dbReference>